<dbReference type="GO" id="GO:0003677">
    <property type="term" value="F:DNA binding"/>
    <property type="evidence" value="ECO:0007669"/>
    <property type="project" value="UniProtKB-KW"/>
</dbReference>
<proteinExistence type="predicted"/>
<accession>A0A0F9VV98</accession>
<dbReference type="Pfam" id="PF01638">
    <property type="entry name" value="HxlR"/>
    <property type="match status" value="1"/>
</dbReference>
<dbReference type="InterPro" id="IPR036390">
    <property type="entry name" value="WH_DNA-bd_sf"/>
</dbReference>
<dbReference type="AlphaFoldDB" id="A0A0F9VV98"/>
<evidence type="ECO:0000313" key="5">
    <source>
        <dbReference type="EMBL" id="KKO09031.1"/>
    </source>
</evidence>
<keyword evidence="1" id="KW-0805">Transcription regulation</keyword>
<dbReference type="PANTHER" id="PTHR33204">
    <property type="entry name" value="TRANSCRIPTIONAL REGULATOR, MARR FAMILY"/>
    <property type="match status" value="1"/>
</dbReference>
<sequence length="134" mass="15414">MADNFPHRSHCPINYALESFGDKWTLLIIRDLMFNDKESYGDFLASGEKISTNILADRLKRLEELGIVTKGVKESNRSRVVYSLTQKGRDLLPIMLEITRWSGKYDANTYASRSFLARLEQDRDKLIAAIRAGW</sequence>
<keyword evidence="2" id="KW-0238">DNA-binding</keyword>
<feature type="domain" description="HTH hxlR-type" evidence="4">
    <location>
        <begin position="11"/>
        <end position="110"/>
    </location>
</feature>
<keyword evidence="3" id="KW-0804">Transcription</keyword>
<evidence type="ECO:0000256" key="3">
    <source>
        <dbReference type="ARBA" id="ARBA00023163"/>
    </source>
</evidence>
<dbReference type="PROSITE" id="PS51118">
    <property type="entry name" value="HTH_HXLR"/>
    <property type="match status" value="1"/>
</dbReference>
<dbReference type="InterPro" id="IPR002577">
    <property type="entry name" value="HTH_HxlR"/>
</dbReference>
<comment type="caution">
    <text evidence="5">The sequence shown here is derived from an EMBL/GenBank/DDBJ whole genome shotgun (WGS) entry which is preliminary data.</text>
</comment>
<evidence type="ECO:0000256" key="2">
    <source>
        <dbReference type="ARBA" id="ARBA00023125"/>
    </source>
</evidence>
<evidence type="ECO:0000259" key="4">
    <source>
        <dbReference type="PROSITE" id="PS51118"/>
    </source>
</evidence>
<dbReference type="SUPFAM" id="SSF46785">
    <property type="entry name" value="Winged helix' DNA-binding domain"/>
    <property type="match status" value="1"/>
</dbReference>
<name>A0A0F9VV98_9ZZZZ</name>
<evidence type="ECO:0000256" key="1">
    <source>
        <dbReference type="ARBA" id="ARBA00023015"/>
    </source>
</evidence>
<dbReference type="InterPro" id="IPR036388">
    <property type="entry name" value="WH-like_DNA-bd_sf"/>
</dbReference>
<gene>
    <name evidence="5" type="ORF">LCGC14_0041500</name>
</gene>
<dbReference type="Gene3D" id="1.10.10.10">
    <property type="entry name" value="Winged helix-like DNA-binding domain superfamily/Winged helix DNA-binding domain"/>
    <property type="match status" value="1"/>
</dbReference>
<organism evidence="5">
    <name type="scientific">marine sediment metagenome</name>
    <dbReference type="NCBI Taxonomy" id="412755"/>
    <lineage>
        <taxon>unclassified sequences</taxon>
        <taxon>metagenomes</taxon>
        <taxon>ecological metagenomes</taxon>
    </lineage>
</organism>
<reference evidence="5" key="1">
    <citation type="journal article" date="2015" name="Nature">
        <title>Complex archaea that bridge the gap between prokaryotes and eukaryotes.</title>
        <authorList>
            <person name="Spang A."/>
            <person name="Saw J.H."/>
            <person name="Jorgensen S.L."/>
            <person name="Zaremba-Niedzwiedzka K."/>
            <person name="Martijn J."/>
            <person name="Lind A.E."/>
            <person name="van Eijk R."/>
            <person name="Schleper C."/>
            <person name="Guy L."/>
            <person name="Ettema T.J."/>
        </authorList>
    </citation>
    <scope>NUCLEOTIDE SEQUENCE</scope>
</reference>
<dbReference type="EMBL" id="LAZR01000008">
    <property type="protein sequence ID" value="KKO09031.1"/>
    <property type="molecule type" value="Genomic_DNA"/>
</dbReference>
<protein>
    <recommendedName>
        <fullName evidence="4">HTH hxlR-type domain-containing protein</fullName>
    </recommendedName>
</protein>
<dbReference type="PANTHER" id="PTHR33204:SF37">
    <property type="entry name" value="HTH-TYPE TRANSCRIPTIONAL REGULATOR YODB"/>
    <property type="match status" value="1"/>
</dbReference>